<sequence>MAVLVLSADDHATVRPALHATSAWRATGTLGQEHYSGLSRALCDFDDPQPTTPTPSLSPFRRGAGYLQARQRLSEQGPTWPCILGVYRAYRPESRRAHRDSQAPCPIRQAQVYLDFMRQILSATAPDEFALT</sequence>
<gene>
    <name evidence="1" type="ORF">NUW54_g12284</name>
</gene>
<dbReference type="EMBL" id="JANSHE010005168">
    <property type="protein sequence ID" value="KAJ2972365.1"/>
    <property type="molecule type" value="Genomic_DNA"/>
</dbReference>
<reference evidence="1" key="1">
    <citation type="submission" date="2022-08" db="EMBL/GenBank/DDBJ databases">
        <title>Genome Sequence of Pycnoporus sanguineus.</title>
        <authorList>
            <person name="Buettner E."/>
        </authorList>
    </citation>
    <scope>NUCLEOTIDE SEQUENCE</scope>
    <source>
        <strain evidence="1">CG-C14</strain>
    </source>
</reference>
<keyword evidence="2" id="KW-1185">Reference proteome</keyword>
<evidence type="ECO:0000313" key="1">
    <source>
        <dbReference type="EMBL" id="KAJ2972365.1"/>
    </source>
</evidence>
<name>A0ACC1MZB8_9APHY</name>
<dbReference type="Proteomes" id="UP001144978">
    <property type="component" value="Unassembled WGS sequence"/>
</dbReference>
<accession>A0ACC1MZB8</accession>
<protein>
    <submittedName>
        <fullName evidence="1">Uncharacterized protein</fullName>
    </submittedName>
</protein>
<evidence type="ECO:0000313" key="2">
    <source>
        <dbReference type="Proteomes" id="UP001144978"/>
    </source>
</evidence>
<comment type="caution">
    <text evidence="1">The sequence shown here is derived from an EMBL/GenBank/DDBJ whole genome shotgun (WGS) entry which is preliminary data.</text>
</comment>
<proteinExistence type="predicted"/>
<organism evidence="1 2">
    <name type="scientific">Trametes sanguinea</name>
    <dbReference type="NCBI Taxonomy" id="158606"/>
    <lineage>
        <taxon>Eukaryota</taxon>
        <taxon>Fungi</taxon>
        <taxon>Dikarya</taxon>
        <taxon>Basidiomycota</taxon>
        <taxon>Agaricomycotina</taxon>
        <taxon>Agaricomycetes</taxon>
        <taxon>Polyporales</taxon>
        <taxon>Polyporaceae</taxon>
        <taxon>Trametes</taxon>
    </lineage>
</organism>